<proteinExistence type="predicted"/>
<sequence>MKFITGYKDSHILEAEKIGEEIFKKGPVHQQEMLEAIQKRLFILNKIHLRKISK</sequence>
<reference evidence="2" key="2">
    <citation type="submission" date="2013-03" db="EMBL/GenBank/DDBJ databases">
        <title>The Cellulophaga phages: a novel, diverse, and globally ubiquitous model system.</title>
        <authorList>
            <person name="Holmfeldt K."/>
            <person name="Solonenko N."/>
            <person name="Shah M."/>
            <person name="Corrier K."/>
            <person name="Riemann L."/>
            <person name="VerBerkmoes N.C."/>
            <person name="Sullivan M.B."/>
        </authorList>
    </citation>
    <scope>NUCLEOTIDE SEQUENCE [LARGE SCALE GENOMIC DNA]</scope>
</reference>
<evidence type="ECO:0000313" key="2">
    <source>
        <dbReference type="Proteomes" id="UP000014712"/>
    </source>
</evidence>
<dbReference type="OrthoDB" id="25435at10239"/>
<dbReference type="GeneID" id="16797115"/>
<dbReference type="Proteomes" id="UP000014712">
    <property type="component" value="Segment"/>
</dbReference>
<accession>S0A0X0</accession>
<dbReference type="KEGG" id="vg:16797115"/>
<evidence type="ECO:0000313" key="1">
    <source>
        <dbReference type="EMBL" id="AGO48450.1"/>
    </source>
</evidence>
<organism evidence="1 2">
    <name type="scientific">Cellulophaga phage phi18:1</name>
    <dbReference type="NCBI Taxonomy" id="1327982"/>
    <lineage>
        <taxon>Viruses</taxon>
        <taxon>Duplodnaviria</taxon>
        <taxon>Heunggongvirae</taxon>
        <taxon>Uroviricota</taxon>
        <taxon>Caudoviricetes</taxon>
        <taxon>Helsingorvirus</taxon>
        <taxon>Helsingorvirus Cba181</taxon>
    </lineage>
</organism>
<reference evidence="1 2" key="1">
    <citation type="journal article" date="2013" name="Proc. Natl. Acad. Sci. U.S.A.">
        <title>Twelve previously unknown phage genera are ubiquitous in global oceans.</title>
        <authorList>
            <person name="Holmfeldt K."/>
            <person name="Solonenko N."/>
            <person name="Shah M."/>
            <person name="Corrier K."/>
            <person name="Riemann L."/>
            <person name="Verberkmoes N.C."/>
            <person name="Sullivan M.B."/>
        </authorList>
    </citation>
    <scope>NUCLEOTIDE SEQUENCE [LARGE SCALE GENOMIC DNA]</scope>
    <source>
        <strain evidence="1">Phi18:1</strain>
    </source>
</reference>
<gene>
    <name evidence="1" type="ORF">Phi18:1_gp03</name>
</gene>
<protein>
    <submittedName>
        <fullName evidence="1">Uncharacterized protein</fullName>
    </submittedName>
</protein>
<name>S0A0X0_9CAUD</name>
<keyword evidence="2" id="KW-1185">Reference proteome</keyword>
<dbReference type="EMBL" id="KC821619">
    <property type="protein sequence ID" value="AGO48450.1"/>
    <property type="molecule type" value="Genomic_DNA"/>
</dbReference>
<dbReference type="RefSeq" id="YP_008240917.1">
    <property type="nucleotide sequence ID" value="NC_021790.1"/>
</dbReference>